<feature type="compositionally biased region" description="Basic and acidic residues" evidence="1">
    <location>
        <begin position="50"/>
        <end position="60"/>
    </location>
</feature>
<dbReference type="AlphaFoldDB" id="A0A0C3FYK9"/>
<evidence type="ECO:0000313" key="4">
    <source>
        <dbReference type="Proteomes" id="UP000054166"/>
    </source>
</evidence>
<evidence type="ECO:0000256" key="1">
    <source>
        <dbReference type="SAM" id="MobiDB-lite"/>
    </source>
</evidence>
<dbReference type="OrthoDB" id="3361956at2759"/>
<name>A0A0C3FYK9_PILCF</name>
<feature type="region of interest" description="Disordered" evidence="1">
    <location>
        <begin position="19"/>
        <end position="73"/>
    </location>
</feature>
<sequence>MPAPQPNASAAAALTNTVMAGSRSRPQARKKVNDDAAYFGPPTGAGVKRHAADKAEGEPRVKRKKVDVTAGGVGRKAADKTTIPEGGDVNVSLVEFKSMPITTLYGYIAQFDLIPSVIPSPLTADDPPPPPFLLDPTRYGSRAPSPPPTTTPANRPRRESKDHSRRRSSRLADDILGRTPILSDIDEFNGVLAAIAERHFRETVVKEVDTLASFMCSVKAKVDR</sequence>
<proteinExistence type="predicted"/>
<dbReference type="HOGENOM" id="CLU_080479_0_0_1"/>
<evidence type="ECO:0000313" key="3">
    <source>
        <dbReference type="EMBL" id="KIM84744.1"/>
    </source>
</evidence>
<organism evidence="3 4">
    <name type="scientific">Piloderma croceum (strain F 1598)</name>
    <dbReference type="NCBI Taxonomy" id="765440"/>
    <lineage>
        <taxon>Eukaryota</taxon>
        <taxon>Fungi</taxon>
        <taxon>Dikarya</taxon>
        <taxon>Basidiomycota</taxon>
        <taxon>Agaricomycotina</taxon>
        <taxon>Agaricomycetes</taxon>
        <taxon>Agaricomycetidae</taxon>
        <taxon>Atheliales</taxon>
        <taxon>Atheliaceae</taxon>
        <taxon>Piloderma</taxon>
    </lineage>
</organism>
<dbReference type="EMBL" id="KN832987">
    <property type="protein sequence ID" value="KIM84744.1"/>
    <property type="molecule type" value="Genomic_DNA"/>
</dbReference>
<evidence type="ECO:0000259" key="2">
    <source>
        <dbReference type="Pfam" id="PF13867"/>
    </source>
</evidence>
<reference evidence="3 4" key="1">
    <citation type="submission" date="2014-04" db="EMBL/GenBank/DDBJ databases">
        <authorList>
            <consortium name="DOE Joint Genome Institute"/>
            <person name="Kuo A."/>
            <person name="Tarkka M."/>
            <person name="Buscot F."/>
            <person name="Kohler A."/>
            <person name="Nagy L.G."/>
            <person name="Floudas D."/>
            <person name="Copeland A."/>
            <person name="Barry K.W."/>
            <person name="Cichocki N."/>
            <person name="Veneault-Fourrey C."/>
            <person name="LaButti K."/>
            <person name="Lindquist E.A."/>
            <person name="Lipzen A."/>
            <person name="Lundell T."/>
            <person name="Morin E."/>
            <person name="Murat C."/>
            <person name="Sun H."/>
            <person name="Tunlid A."/>
            <person name="Henrissat B."/>
            <person name="Grigoriev I.V."/>
            <person name="Hibbett D.S."/>
            <person name="Martin F."/>
            <person name="Nordberg H.P."/>
            <person name="Cantor M.N."/>
            <person name="Hua S.X."/>
        </authorList>
    </citation>
    <scope>NUCLEOTIDE SEQUENCE [LARGE SCALE GENOMIC DNA]</scope>
    <source>
        <strain evidence="3 4">F 1598</strain>
    </source>
</reference>
<dbReference type="InterPro" id="IPR025718">
    <property type="entry name" value="SAP30_Sin3-bd"/>
</dbReference>
<dbReference type="Proteomes" id="UP000054166">
    <property type="component" value="Unassembled WGS sequence"/>
</dbReference>
<gene>
    <name evidence="3" type="ORF">PILCRDRAFT_818351</name>
</gene>
<dbReference type="STRING" id="765440.A0A0C3FYK9"/>
<dbReference type="InParanoid" id="A0A0C3FYK9"/>
<keyword evidence="4" id="KW-1185">Reference proteome</keyword>
<protein>
    <recommendedName>
        <fullName evidence="2">Histone deacetylase complex subunit SAP30 Sin3 binding domain-containing protein</fullName>
    </recommendedName>
</protein>
<feature type="region of interest" description="Disordered" evidence="1">
    <location>
        <begin position="122"/>
        <end position="172"/>
    </location>
</feature>
<dbReference type="Pfam" id="PF13867">
    <property type="entry name" value="SAP30_Sin3_bdg"/>
    <property type="match status" value="1"/>
</dbReference>
<feature type="domain" description="Histone deacetylase complex subunit SAP30 Sin3 binding" evidence="2">
    <location>
        <begin position="192"/>
        <end position="219"/>
    </location>
</feature>
<reference evidence="4" key="2">
    <citation type="submission" date="2015-01" db="EMBL/GenBank/DDBJ databases">
        <title>Evolutionary Origins and Diversification of the Mycorrhizal Mutualists.</title>
        <authorList>
            <consortium name="DOE Joint Genome Institute"/>
            <consortium name="Mycorrhizal Genomics Consortium"/>
            <person name="Kohler A."/>
            <person name="Kuo A."/>
            <person name="Nagy L.G."/>
            <person name="Floudas D."/>
            <person name="Copeland A."/>
            <person name="Barry K.W."/>
            <person name="Cichocki N."/>
            <person name="Veneault-Fourrey C."/>
            <person name="LaButti K."/>
            <person name="Lindquist E.A."/>
            <person name="Lipzen A."/>
            <person name="Lundell T."/>
            <person name="Morin E."/>
            <person name="Murat C."/>
            <person name="Riley R."/>
            <person name="Ohm R."/>
            <person name="Sun H."/>
            <person name="Tunlid A."/>
            <person name="Henrissat B."/>
            <person name="Grigoriev I.V."/>
            <person name="Hibbett D.S."/>
            <person name="Martin F."/>
        </authorList>
    </citation>
    <scope>NUCLEOTIDE SEQUENCE [LARGE SCALE GENOMIC DNA]</scope>
    <source>
        <strain evidence="4">F 1598</strain>
    </source>
</reference>
<accession>A0A0C3FYK9</accession>